<accession>A0A2T5JXS5</accession>
<organism evidence="1 2">
    <name type="scientific">Cereibacter azotoformans</name>
    <dbReference type="NCBI Taxonomy" id="43057"/>
    <lineage>
        <taxon>Bacteria</taxon>
        <taxon>Pseudomonadati</taxon>
        <taxon>Pseudomonadota</taxon>
        <taxon>Alphaproteobacteria</taxon>
        <taxon>Rhodobacterales</taxon>
        <taxon>Paracoccaceae</taxon>
        <taxon>Cereibacter</taxon>
    </lineage>
</organism>
<protein>
    <submittedName>
        <fullName evidence="1">Uncharacterized protein</fullName>
    </submittedName>
</protein>
<comment type="caution">
    <text evidence="1">The sequence shown here is derived from an EMBL/GenBank/DDBJ whole genome shotgun (WGS) entry which is preliminary data.</text>
</comment>
<evidence type="ECO:0000313" key="2">
    <source>
        <dbReference type="Proteomes" id="UP000244060"/>
    </source>
</evidence>
<dbReference type="AlphaFoldDB" id="A0A2T5JXS5"/>
<name>A0A2T5JXS5_9RHOB</name>
<dbReference type="Proteomes" id="UP000244060">
    <property type="component" value="Unassembled WGS sequence"/>
</dbReference>
<dbReference type="OrthoDB" id="7776405at2"/>
<keyword evidence="2" id="KW-1185">Reference proteome</keyword>
<evidence type="ECO:0000313" key="1">
    <source>
        <dbReference type="EMBL" id="PTR14973.1"/>
    </source>
</evidence>
<dbReference type="RefSeq" id="WP_108221637.1">
    <property type="nucleotide sequence ID" value="NZ_QAOT01000015.1"/>
</dbReference>
<reference evidence="1 2" key="1">
    <citation type="submission" date="2018-04" db="EMBL/GenBank/DDBJ databases">
        <title>Genomic Encyclopedia of Type Strains, Phase III (KMG-III): the genomes of soil and plant-associated and newly described type strains.</title>
        <authorList>
            <person name="Whitman W."/>
        </authorList>
    </citation>
    <scope>NUCLEOTIDE SEQUENCE [LARGE SCALE GENOMIC DNA]</scope>
    <source>
        <strain evidence="1 2">KA25</strain>
    </source>
</reference>
<proteinExistence type="predicted"/>
<dbReference type="EMBL" id="QAOT01000015">
    <property type="protein sequence ID" value="PTR14973.1"/>
    <property type="molecule type" value="Genomic_DNA"/>
</dbReference>
<gene>
    <name evidence="1" type="ORF">C8J28_115118</name>
</gene>
<sequence>MTSATTTETMTAVDRLALFCEWFDLTPPKVRKRLGDIVLTPDFIKWADESGASINWLAEGGTMEEAAAYREKWLEDRKMKDLLANFDSIEFGFLRDAFRDHQEGRVASLEIAMQGWRDAVLAYRAGRAA</sequence>